<evidence type="ECO:0000259" key="1">
    <source>
        <dbReference type="Pfam" id="PF24722"/>
    </source>
</evidence>
<dbReference type="InterPro" id="IPR056091">
    <property type="entry name" value="DUF7674"/>
</dbReference>
<dbReference type="Proteomes" id="UP000278351">
    <property type="component" value="Unassembled WGS sequence"/>
</dbReference>
<dbReference type="AlphaFoldDB" id="A0A3N4PXN6"/>
<keyword evidence="3" id="KW-1185">Reference proteome</keyword>
<reference evidence="2 3" key="1">
    <citation type="submission" date="2018-11" db="EMBL/GenBank/DDBJ databases">
        <title>Chitinophaga lutea sp.nov., isolate from arsenic contaminated soil.</title>
        <authorList>
            <person name="Zong Y."/>
        </authorList>
    </citation>
    <scope>NUCLEOTIDE SEQUENCE [LARGE SCALE GENOMIC DNA]</scope>
    <source>
        <strain evidence="2 3">ZY74</strain>
    </source>
</reference>
<accession>A0A3N4PXN6</accession>
<evidence type="ECO:0000313" key="2">
    <source>
        <dbReference type="EMBL" id="RPE13472.1"/>
    </source>
</evidence>
<evidence type="ECO:0000313" key="3">
    <source>
        <dbReference type="Proteomes" id="UP000278351"/>
    </source>
</evidence>
<proteinExistence type="predicted"/>
<feature type="domain" description="DUF7674" evidence="1">
    <location>
        <begin position="9"/>
        <end position="85"/>
    </location>
</feature>
<comment type="caution">
    <text evidence="2">The sequence shown here is derived from an EMBL/GenBank/DDBJ whole genome shotgun (WGS) entry which is preliminary data.</text>
</comment>
<protein>
    <recommendedName>
        <fullName evidence="1">DUF7674 domain-containing protein</fullName>
    </recommendedName>
</protein>
<dbReference type="EMBL" id="RPDH01000001">
    <property type="protein sequence ID" value="RPE13472.1"/>
    <property type="molecule type" value="Genomic_DNA"/>
</dbReference>
<name>A0A3N4PXN6_9BACT</name>
<organism evidence="2 3">
    <name type="scientific">Chitinophaga lutea</name>
    <dbReference type="NCBI Taxonomy" id="2488634"/>
    <lineage>
        <taxon>Bacteria</taxon>
        <taxon>Pseudomonadati</taxon>
        <taxon>Bacteroidota</taxon>
        <taxon>Chitinophagia</taxon>
        <taxon>Chitinophagales</taxon>
        <taxon>Chitinophagaceae</taxon>
        <taxon>Chitinophaga</taxon>
    </lineage>
</organism>
<sequence length="89" mass="9888">MPETGAVNSTIGAFSAHTRQLIRLGNLQEVKKCFAMAGVLYKNGSNVLQCAIESVFIFAVSPFLDTQQIKELLPVSLRRIRNRHLQTIS</sequence>
<gene>
    <name evidence="2" type="ORF">EGT74_08125</name>
</gene>
<dbReference type="Pfam" id="PF24722">
    <property type="entry name" value="DUF7674"/>
    <property type="match status" value="1"/>
</dbReference>